<comment type="caution">
    <text evidence="1">The sequence shown here is derived from an EMBL/GenBank/DDBJ whole genome shotgun (WGS) entry which is preliminary data.</text>
</comment>
<dbReference type="AlphaFoldDB" id="A0A1C3EJ91"/>
<evidence type="ECO:0000313" key="1">
    <source>
        <dbReference type="EMBL" id="ODA33307.1"/>
    </source>
</evidence>
<keyword evidence="2" id="KW-1185">Reference proteome</keyword>
<protein>
    <submittedName>
        <fullName evidence="1">Uncharacterized protein</fullName>
    </submittedName>
</protein>
<dbReference type="EMBL" id="LYBM01000017">
    <property type="protein sequence ID" value="ODA33307.1"/>
    <property type="molecule type" value="Genomic_DNA"/>
</dbReference>
<organism evidence="1 2">
    <name type="scientific">Veronia pacifica</name>
    <dbReference type="NCBI Taxonomy" id="1080227"/>
    <lineage>
        <taxon>Bacteria</taxon>
        <taxon>Pseudomonadati</taxon>
        <taxon>Pseudomonadota</taxon>
        <taxon>Gammaproteobacteria</taxon>
        <taxon>Vibrionales</taxon>
        <taxon>Vibrionaceae</taxon>
        <taxon>Veronia</taxon>
    </lineage>
</organism>
<sequence length="101" mass="11697">MKIEELIRKDNYALSLWEERGLMPSPAHVIKHLEVVTVTFLKNLKEIDENTELDKPSKLTKVQELVDLLPWSDFDTEEKEFLADVIAPAIESMGYNPWSII</sequence>
<name>A0A1C3EJ91_9GAMM</name>
<dbReference type="OrthoDB" id="893129at2"/>
<proteinExistence type="predicted"/>
<evidence type="ECO:0000313" key="2">
    <source>
        <dbReference type="Proteomes" id="UP000094936"/>
    </source>
</evidence>
<dbReference type="RefSeq" id="WP_068902148.1">
    <property type="nucleotide sequence ID" value="NZ_JBHUIF010000006.1"/>
</dbReference>
<gene>
    <name evidence="1" type="ORF">A8L45_10955</name>
</gene>
<accession>A0A1C3EJ91</accession>
<reference evidence="1 2" key="1">
    <citation type="submission" date="2016-05" db="EMBL/GenBank/DDBJ databases">
        <title>Genomic Taxonomy of the Vibrionaceae.</title>
        <authorList>
            <person name="Gomez-Gil B."/>
            <person name="Enciso-Ibarra J."/>
        </authorList>
    </citation>
    <scope>NUCLEOTIDE SEQUENCE [LARGE SCALE GENOMIC DNA]</scope>
    <source>
        <strain evidence="1 2">CAIM 1920</strain>
    </source>
</reference>
<dbReference type="Proteomes" id="UP000094936">
    <property type="component" value="Unassembled WGS sequence"/>
</dbReference>